<proteinExistence type="predicted"/>
<name>A0ABW1Z5I2_9BACT</name>
<dbReference type="RefSeq" id="WP_390233660.1">
    <property type="nucleotide sequence ID" value="NZ_JAGSYD010000004.1"/>
</dbReference>
<sequence length="169" mass="18945">MATGQKKAIVRLADDRLLWGYLPSQGFVASGQVTLMLVEGKAESVDLMEVQSIAFVRDFNLNDKSEPERLGRRQFQGRPRSPGLWVRLHLPGNDLLEGMTEFDVTMMNSLLEDGGLMLTPPDGRSNTLRLFLPRHRIVSIEVLGWITTTAKPSAPKRSVAEDQPVLFER</sequence>
<accession>A0ABW1Z5I2</accession>
<dbReference type="Proteomes" id="UP001596391">
    <property type="component" value="Unassembled WGS sequence"/>
</dbReference>
<protein>
    <submittedName>
        <fullName evidence="1">DUF6982 domain-containing protein</fullName>
    </submittedName>
</protein>
<comment type="caution">
    <text evidence="1">The sequence shown here is derived from an EMBL/GenBank/DDBJ whole genome shotgun (WGS) entry which is preliminary data.</text>
</comment>
<organism evidence="1 2">
    <name type="scientific">Granulicella cerasi</name>
    <dbReference type="NCBI Taxonomy" id="741063"/>
    <lineage>
        <taxon>Bacteria</taxon>
        <taxon>Pseudomonadati</taxon>
        <taxon>Acidobacteriota</taxon>
        <taxon>Terriglobia</taxon>
        <taxon>Terriglobales</taxon>
        <taxon>Acidobacteriaceae</taxon>
        <taxon>Granulicella</taxon>
    </lineage>
</organism>
<gene>
    <name evidence="1" type="ORF">ACFQBQ_02115</name>
</gene>
<dbReference type="Pfam" id="PF22478">
    <property type="entry name" value="DUF6982"/>
    <property type="match status" value="1"/>
</dbReference>
<dbReference type="InterPro" id="IPR054251">
    <property type="entry name" value="DUF6982"/>
</dbReference>
<reference evidence="2" key="1">
    <citation type="journal article" date="2019" name="Int. J. Syst. Evol. Microbiol.">
        <title>The Global Catalogue of Microorganisms (GCM) 10K type strain sequencing project: providing services to taxonomists for standard genome sequencing and annotation.</title>
        <authorList>
            <consortium name="The Broad Institute Genomics Platform"/>
            <consortium name="The Broad Institute Genome Sequencing Center for Infectious Disease"/>
            <person name="Wu L."/>
            <person name="Ma J."/>
        </authorList>
    </citation>
    <scope>NUCLEOTIDE SEQUENCE [LARGE SCALE GENOMIC DNA]</scope>
    <source>
        <strain evidence="2">CGMCC 1.16026</strain>
    </source>
</reference>
<evidence type="ECO:0000313" key="1">
    <source>
        <dbReference type="EMBL" id="MFC6644406.1"/>
    </source>
</evidence>
<dbReference type="EMBL" id="JBHSWI010000001">
    <property type="protein sequence ID" value="MFC6644406.1"/>
    <property type="molecule type" value="Genomic_DNA"/>
</dbReference>
<evidence type="ECO:0000313" key="2">
    <source>
        <dbReference type="Proteomes" id="UP001596391"/>
    </source>
</evidence>
<keyword evidence="2" id="KW-1185">Reference proteome</keyword>